<dbReference type="eggNOG" id="KOG0054">
    <property type="taxonomic scope" value="Eukaryota"/>
</dbReference>
<feature type="transmembrane region" description="Helical" evidence="10">
    <location>
        <begin position="6"/>
        <end position="27"/>
    </location>
</feature>
<dbReference type="InterPro" id="IPR027417">
    <property type="entry name" value="P-loop_NTPase"/>
</dbReference>
<dbReference type="Gene3D" id="3.40.50.300">
    <property type="entry name" value="P-loop containing nucleotide triphosphate hydrolases"/>
    <property type="match status" value="2"/>
</dbReference>
<dbReference type="InterPro" id="IPR011527">
    <property type="entry name" value="ABC1_TM_dom"/>
</dbReference>
<dbReference type="InterPro" id="IPR017871">
    <property type="entry name" value="ABC_transporter-like_CS"/>
</dbReference>
<feature type="compositionally biased region" description="Acidic residues" evidence="9">
    <location>
        <begin position="990"/>
        <end position="1000"/>
    </location>
</feature>
<evidence type="ECO:0000313" key="13">
    <source>
        <dbReference type="EMBL" id="GAC97647.1"/>
    </source>
</evidence>
<dbReference type="CDD" id="cd18604">
    <property type="entry name" value="ABC_6TM_VMR1_D2_like"/>
    <property type="match status" value="1"/>
</dbReference>
<protein>
    <submittedName>
        <fullName evidence="13">ABC transporter</fullName>
    </submittedName>
</protein>
<dbReference type="GO" id="GO:0140359">
    <property type="term" value="F:ABC-type transporter activity"/>
    <property type="evidence" value="ECO:0007669"/>
    <property type="project" value="InterPro"/>
</dbReference>
<feature type="region of interest" description="Disordered" evidence="9">
    <location>
        <begin position="961"/>
        <end position="1053"/>
    </location>
</feature>
<feature type="transmembrane region" description="Helical" evidence="10">
    <location>
        <begin position="1274"/>
        <end position="1294"/>
    </location>
</feature>
<accession>R9P8R3</accession>
<dbReference type="OrthoDB" id="6500128at2759"/>
<feature type="transmembrane region" description="Helical" evidence="10">
    <location>
        <begin position="196"/>
        <end position="215"/>
    </location>
</feature>
<feature type="transmembrane region" description="Helical" evidence="10">
    <location>
        <begin position="93"/>
        <end position="120"/>
    </location>
</feature>
<dbReference type="EMBL" id="DF238810">
    <property type="protein sequence ID" value="GAC97647.1"/>
    <property type="molecule type" value="Genomic_DNA"/>
</dbReference>
<evidence type="ECO:0000259" key="11">
    <source>
        <dbReference type="PROSITE" id="PS50893"/>
    </source>
</evidence>
<dbReference type="STRING" id="1305764.R9P8R3"/>
<dbReference type="InterPro" id="IPR050173">
    <property type="entry name" value="ABC_transporter_C-like"/>
</dbReference>
<evidence type="ECO:0000256" key="9">
    <source>
        <dbReference type="SAM" id="MobiDB-lite"/>
    </source>
</evidence>
<keyword evidence="5" id="KW-0547">Nucleotide-binding</keyword>
<evidence type="ECO:0000256" key="5">
    <source>
        <dbReference type="ARBA" id="ARBA00022741"/>
    </source>
</evidence>
<feature type="transmembrane region" description="Helical" evidence="10">
    <location>
        <begin position="384"/>
        <end position="405"/>
    </location>
</feature>
<feature type="transmembrane region" description="Helical" evidence="10">
    <location>
        <begin position="326"/>
        <end position="346"/>
    </location>
</feature>
<dbReference type="InterPro" id="IPR003439">
    <property type="entry name" value="ABC_transporter-like_ATP-bd"/>
</dbReference>
<dbReference type="GO" id="GO:0000329">
    <property type="term" value="C:fungal-type vacuole membrane"/>
    <property type="evidence" value="ECO:0007669"/>
    <property type="project" value="UniProtKB-ARBA"/>
</dbReference>
<feature type="transmembrane region" description="Helical" evidence="10">
    <location>
        <begin position="511"/>
        <end position="530"/>
    </location>
</feature>
<feature type="domain" description="ABC transmembrane type-1" evidence="12">
    <location>
        <begin position="463"/>
        <end position="651"/>
    </location>
</feature>
<feature type="region of interest" description="Disordered" evidence="9">
    <location>
        <begin position="1538"/>
        <end position="1586"/>
    </location>
</feature>
<dbReference type="CDD" id="cd03244">
    <property type="entry name" value="ABCC_MRP_domain2"/>
    <property type="match status" value="1"/>
</dbReference>
<proteinExistence type="predicted"/>
<comment type="subcellular location">
    <subcellularLocation>
        <location evidence="1">Vacuole membrane</location>
        <topology evidence="1">Multi-pass membrane protein</topology>
    </subcellularLocation>
</comment>
<dbReference type="HOGENOM" id="CLU_000604_27_6_1"/>
<feature type="transmembrane region" description="Helical" evidence="10">
    <location>
        <begin position="587"/>
        <end position="614"/>
    </location>
</feature>
<keyword evidence="8 10" id="KW-0472">Membrane</keyword>
<evidence type="ECO:0000256" key="8">
    <source>
        <dbReference type="ARBA" id="ARBA00023136"/>
    </source>
</evidence>
<feature type="transmembrane region" description="Helical" evidence="10">
    <location>
        <begin position="1232"/>
        <end position="1253"/>
    </location>
</feature>
<evidence type="ECO:0000256" key="10">
    <source>
        <dbReference type="SAM" id="Phobius"/>
    </source>
</evidence>
<dbReference type="InterPro" id="IPR003593">
    <property type="entry name" value="AAA+_ATPase"/>
</dbReference>
<dbReference type="SMART" id="SM00382">
    <property type="entry name" value="AAA"/>
    <property type="match status" value="2"/>
</dbReference>
<feature type="transmembrane region" description="Helical" evidence="10">
    <location>
        <begin position="1133"/>
        <end position="1159"/>
    </location>
</feature>
<evidence type="ECO:0000256" key="7">
    <source>
        <dbReference type="ARBA" id="ARBA00022989"/>
    </source>
</evidence>
<gene>
    <name evidence="13" type="ORF">PHSY_005233</name>
</gene>
<dbReference type="Proteomes" id="UP000014071">
    <property type="component" value="Unassembled WGS sequence"/>
</dbReference>
<keyword evidence="14" id="KW-1185">Reference proteome</keyword>
<dbReference type="PANTHER" id="PTHR24223">
    <property type="entry name" value="ATP-BINDING CASSETTE SUB-FAMILY C"/>
    <property type="match status" value="1"/>
</dbReference>
<feature type="transmembrane region" description="Helical" evidence="10">
    <location>
        <begin position="1089"/>
        <end position="1113"/>
    </location>
</feature>
<dbReference type="GO" id="GO:0016887">
    <property type="term" value="F:ATP hydrolysis activity"/>
    <property type="evidence" value="ECO:0007669"/>
    <property type="project" value="InterPro"/>
</dbReference>
<feature type="transmembrane region" description="Helical" evidence="10">
    <location>
        <begin position="485"/>
        <end position="505"/>
    </location>
</feature>
<feature type="domain" description="ABC transporter" evidence="11">
    <location>
        <begin position="1412"/>
        <end position="1692"/>
    </location>
</feature>
<dbReference type="PROSITE" id="PS00211">
    <property type="entry name" value="ABC_TRANSPORTER_1"/>
    <property type="match status" value="2"/>
</dbReference>
<feature type="transmembrane region" description="Helical" evidence="10">
    <location>
        <begin position="132"/>
        <end position="149"/>
    </location>
</feature>
<name>R9P8R3_PSEHS</name>
<keyword evidence="6" id="KW-0067">ATP-binding</keyword>
<feature type="transmembrane region" description="Helical" evidence="10">
    <location>
        <begin position="620"/>
        <end position="639"/>
    </location>
</feature>
<evidence type="ECO:0000256" key="3">
    <source>
        <dbReference type="ARBA" id="ARBA00022692"/>
    </source>
</evidence>
<dbReference type="PROSITE" id="PS50893">
    <property type="entry name" value="ABC_TRANSPORTER_2"/>
    <property type="match status" value="2"/>
</dbReference>
<keyword evidence="7 10" id="KW-1133">Transmembrane helix</keyword>
<keyword evidence="3 10" id="KW-0812">Transmembrane</keyword>
<dbReference type="SUPFAM" id="SSF90123">
    <property type="entry name" value="ABC transporter transmembrane region"/>
    <property type="match status" value="2"/>
</dbReference>
<feature type="transmembrane region" description="Helical" evidence="10">
    <location>
        <begin position="161"/>
        <end position="181"/>
    </location>
</feature>
<dbReference type="GeneID" id="24110513"/>
<feature type="domain" description="ABC transmembrane type-1" evidence="12">
    <location>
        <begin position="1093"/>
        <end position="1371"/>
    </location>
</feature>
<reference evidence="14" key="1">
    <citation type="journal article" date="2013" name="Genome Announc.">
        <title>Draft genome sequence of the basidiomycetous yeast-like fungus Pseudozyma hubeiensis SY62, which produces an abundant amount of the biosurfactant mannosylerythritol lipids.</title>
        <authorList>
            <person name="Konishi M."/>
            <person name="Hatada Y."/>
            <person name="Horiuchi J."/>
        </authorList>
    </citation>
    <scope>NUCLEOTIDE SEQUENCE [LARGE SCALE GENOMIC DNA]</scope>
    <source>
        <strain evidence="14">SY62</strain>
    </source>
</reference>
<dbReference type="SUPFAM" id="SSF52540">
    <property type="entry name" value="P-loop containing nucleoside triphosphate hydrolases"/>
    <property type="match status" value="2"/>
</dbReference>
<keyword evidence="2" id="KW-0813">Transport</keyword>
<dbReference type="Pfam" id="PF00664">
    <property type="entry name" value="ABC_membrane"/>
    <property type="match status" value="2"/>
</dbReference>
<dbReference type="RefSeq" id="XP_012191234.1">
    <property type="nucleotide sequence ID" value="XM_012335844.1"/>
</dbReference>
<evidence type="ECO:0000259" key="12">
    <source>
        <dbReference type="PROSITE" id="PS50929"/>
    </source>
</evidence>
<evidence type="ECO:0000256" key="4">
    <source>
        <dbReference type="ARBA" id="ARBA00022737"/>
    </source>
</evidence>
<feature type="compositionally biased region" description="Low complexity" evidence="9">
    <location>
        <begin position="1549"/>
        <end position="1586"/>
    </location>
</feature>
<organism evidence="13 14">
    <name type="scientific">Pseudozyma hubeiensis (strain SY62)</name>
    <name type="common">Yeast</name>
    <dbReference type="NCBI Taxonomy" id="1305764"/>
    <lineage>
        <taxon>Eukaryota</taxon>
        <taxon>Fungi</taxon>
        <taxon>Dikarya</taxon>
        <taxon>Basidiomycota</taxon>
        <taxon>Ustilaginomycotina</taxon>
        <taxon>Ustilaginomycetes</taxon>
        <taxon>Ustilaginales</taxon>
        <taxon>Ustilaginaceae</taxon>
        <taxon>Pseudozyma</taxon>
    </lineage>
</organism>
<keyword evidence="4" id="KW-0677">Repeat</keyword>
<dbReference type="CDD" id="cd03250">
    <property type="entry name" value="ABCC_MRP_domain1"/>
    <property type="match status" value="1"/>
</dbReference>
<dbReference type="GO" id="GO:0005524">
    <property type="term" value="F:ATP binding"/>
    <property type="evidence" value="ECO:0007669"/>
    <property type="project" value="UniProtKB-KW"/>
</dbReference>
<dbReference type="Gene3D" id="1.20.1560.10">
    <property type="entry name" value="ABC transporter type 1, transmembrane domain"/>
    <property type="match status" value="2"/>
</dbReference>
<feature type="region of interest" description="Disordered" evidence="9">
    <location>
        <begin position="30"/>
        <end position="51"/>
    </location>
</feature>
<evidence type="ECO:0000256" key="1">
    <source>
        <dbReference type="ARBA" id="ARBA00004128"/>
    </source>
</evidence>
<dbReference type="Pfam" id="PF00005">
    <property type="entry name" value="ABC_tran"/>
    <property type="match status" value="2"/>
</dbReference>
<dbReference type="PANTHER" id="PTHR24223:SF443">
    <property type="entry name" value="MULTIDRUG-RESISTANCE LIKE PROTEIN 1, ISOFORM I"/>
    <property type="match status" value="1"/>
</dbReference>
<evidence type="ECO:0000256" key="6">
    <source>
        <dbReference type="ARBA" id="ARBA00022840"/>
    </source>
</evidence>
<feature type="domain" description="ABC transporter" evidence="11">
    <location>
        <begin position="708"/>
        <end position="963"/>
    </location>
</feature>
<dbReference type="FunFam" id="1.20.1560.10:FF:000013">
    <property type="entry name" value="ABC transporter C family member 2"/>
    <property type="match status" value="1"/>
</dbReference>
<dbReference type="PROSITE" id="PS50929">
    <property type="entry name" value="ABC_TM1F"/>
    <property type="match status" value="2"/>
</dbReference>
<evidence type="ECO:0000313" key="14">
    <source>
        <dbReference type="Proteomes" id="UP000014071"/>
    </source>
</evidence>
<dbReference type="InterPro" id="IPR036640">
    <property type="entry name" value="ABC1_TM_sf"/>
</dbReference>
<dbReference type="CDD" id="cd18596">
    <property type="entry name" value="ABC_6TM_VMR1_D1_like"/>
    <property type="match status" value="1"/>
</dbReference>
<sequence length="1708" mass="185477">MPLWDQYTLSAATLASSILVVLLYLLFSPSSTSSQPPNPAGYTRLSSVDDESPDASLDGAEIAVKHEVDGYPFELRKALGTPVDAASYESKRLVVHIGIAVLAVIGLAVDATSIVTQVFVDRDAAQSLQTTIYFTSTCAALRTLTVVLAMLDLHLAESTRLVFISTLSMVYLLAQLLVFLMDYKLSLPGLGGDSNVVLHAVNIVSSFVVFLLAFFSPTGPAIRVEATDSLSARTVVRNAVGGGSVAQDVWGFLAAPVVGKAYRESRIDQDDIPALDYTFRSAILAEEMIREYRRSLAKSLAKVPNGAERTDSVKARALLSALVKCNAAQLVQTAIMLLIVTFAFYAPKLGLKLLLDGIESYEASLRAGKGDVHDTVAKRARSTLIYSASFYLILFFENFLIYYYFRPLTVFLKAKVQTQLTTLLAWKRLRQKEASAKETEVNAKDASATDESEEQEGGGSFSSPSQVINLVTTDVTRIFSRLDMYSFGIMGPLEVFVGGYSAYYLLGNGALIGLAVAAIMQPIALVLGKVTKRIDERLQMTRDRRVMLLSEAIRAIRMVKYEAWEDEIGEKIMLERRAELKCQAQSWAVYTFFGGFFALVPMLTIVVAFGWYTLVDGNTLTASVAFPAVAVLMELRFAVSYLPSNFLNIIQGWVSMKRIAVYMETGEVEIHGHEYRPQTLSGAKDLAARASSGVGRIELRHAEITWPSDGDDVPKKSSIPTSAPTFTLSIPEAAFEVGQTNLVCGKIGSGKTLLLLSLLGEANLLSGSIDCPRSHPAASLYSARSASSQGRSWWIDLSLSAYAPQRPFLFNATVRENILFGLEYNAHRYRSVIFACGLKPDLKIFKDGDRTEIGEGGTNLSGGQKARISLARAVYSHAGTVLIDDCLSALDSHTTKHVCEKLFDGGKGGLLEGRTTILVTHHVRLMAGRCKKVLVLQEGRQAFFGSAGQFTSSIYYQGLESEEKGEDAGGEETPNFGSNSSTAANSANNSDEEEADEESGLLENGGNKNAAASAFSQRTIGAGEGREGLRRPPSTSAFSHISGLHDGRPEDEEAAAADEAHKQVTEEGRAEGRVSSAVYSGYIRAGGGALLWLALMGSFAVNAFSDLGANWWLRLWAQSSTTQEHTTEWWLARWVVIQLIQVFGMTAGYAFICIASLLAGKRLFDQLLRTVLRAPLRFHDSTPSGRLLNRFGRDMEAIDSNIAEELTEAVKCLMTAFAALIATWLGGGPIVIVILLFLAPIFYYIVATFTLAARDLKRLDSNSASKRITCFTDLITGVVTVRAFGSSGAYFATLMERLDENMTFYFWQGTVRQWQSLLLSLASSGVVISTVLVVTLSPGFTAARAGFTLSFVQSLTAMLTYGMRSLSNVEQGLVAVERVMEYFGIETEPLDSAPTGTQESSVSTSWPEKGAIEIQDLHLAYAENLPDVLDGITLSIRAGERVGIVGATGSGKSTLVSALFRFFEYRSGHILIDDVDIGRIGLKTLRSRMKIVPQDPLILSGTLRSAVDPLETHTDTDITRVLIKVGLLKEKTNGYGTFDTTLRQPGGESTSSSTLLSSTSQTADDSDDSGTLSSLESRIEESGSNLSSGQKQLLSLSRILLSSSTDNRAANKIVVLDESTSSIDYTTDAKIQSLLDAHFSEHGTTVLAIAHRLRTIIGFDTVVVLDKGKVVERGSPRELLGREDGWFTRLAKSTGQEEYADLKRLMGL</sequence>
<feature type="compositionally biased region" description="Low complexity" evidence="9">
    <location>
        <begin position="975"/>
        <end position="989"/>
    </location>
</feature>
<feature type="region of interest" description="Disordered" evidence="9">
    <location>
        <begin position="437"/>
        <end position="465"/>
    </location>
</feature>
<evidence type="ECO:0000256" key="2">
    <source>
        <dbReference type="ARBA" id="ARBA00022448"/>
    </source>
</evidence>
<feature type="transmembrane region" description="Helical" evidence="10">
    <location>
        <begin position="1314"/>
        <end position="1334"/>
    </location>
</feature>